<dbReference type="GO" id="GO:0005829">
    <property type="term" value="C:cytosol"/>
    <property type="evidence" value="ECO:0007669"/>
    <property type="project" value="TreeGrafter"/>
</dbReference>
<dbReference type="InterPro" id="IPR040096">
    <property type="entry name" value="Ric1"/>
</dbReference>
<dbReference type="STRING" id="109376.A0A0D3CV58"/>
<dbReference type="GO" id="GO:0000139">
    <property type="term" value="C:Golgi membrane"/>
    <property type="evidence" value="ECO:0007669"/>
    <property type="project" value="TreeGrafter"/>
</dbReference>
<dbReference type="PANTHER" id="PTHR22746">
    <property type="entry name" value="RAB6A-GEF COMPLEX PARTNER PROTEIN 1"/>
    <property type="match status" value="1"/>
</dbReference>
<protein>
    <submittedName>
        <fullName evidence="1">Uncharacterized protein</fullName>
    </submittedName>
</protein>
<reference evidence="1 2" key="1">
    <citation type="journal article" date="2014" name="Genome Biol.">
        <title>Transcriptome and methylome profiling reveals relics of genome dominance in the mesopolyploid Brassica oleracea.</title>
        <authorList>
            <person name="Parkin I.A."/>
            <person name="Koh C."/>
            <person name="Tang H."/>
            <person name="Robinson S.J."/>
            <person name="Kagale S."/>
            <person name="Clarke W.E."/>
            <person name="Town C.D."/>
            <person name="Nixon J."/>
            <person name="Krishnakumar V."/>
            <person name="Bidwell S.L."/>
            <person name="Denoeud F."/>
            <person name="Belcram H."/>
            <person name="Links M.G."/>
            <person name="Just J."/>
            <person name="Clarke C."/>
            <person name="Bender T."/>
            <person name="Huebert T."/>
            <person name="Mason A.S."/>
            <person name="Pires J.C."/>
            <person name="Barker G."/>
            <person name="Moore J."/>
            <person name="Walley P.G."/>
            <person name="Manoli S."/>
            <person name="Batley J."/>
            <person name="Edwards D."/>
            <person name="Nelson M.N."/>
            <person name="Wang X."/>
            <person name="Paterson A.H."/>
            <person name="King G."/>
            <person name="Bancroft I."/>
            <person name="Chalhoub B."/>
            <person name="Sharpe A.G."/>
        </authorList>
    </citation>
    <scope>NUCLEOTIDE SEQUENCE</scope>
    <source>
        <strain evidence="1 2">cv. TO1000</strain>
    </source>
</reference>
<proteinExistence type="predicted"/>
<reference evidence="1" key="2">
    <citation type="submission" date="2015-03" db="UniProtKB">
        <authorList>
            <consortium name="EnsemblPlants"/>
        </authorList>
    </citation>
    <scope>IDENTIFICATION</scope>
</reference>
<dbReference type="HOGENOM" id="CLU_683999_0_0_1"/>
<dbReference type="eggNOG" id="KOG2006">
    <property type="taxonomic scope" value="Eukaryota"/>
</dbReference>
<dbReference type="GO" id="GO:0042147">
    <property type="term" value="P:retrograde transport, endosome to Golgi"/>
    <property type="evidence" value="ECO:0007669"/>
    <property type="project" value="TreeGrafter"/>
</dbReference>
<dbReference type="GO" id="GO:0006886">
    <property type="term" value="P:intracellular protein transport"/>
    <property type="evidence" value="ECO:0007669"/>
    <property type="project" value="InterPro"/>
</dbReference>
<sequence length="403" mass="44156">MVTLPNTIEMALVIAKLEGPAVSQYFTLRILPATLDESLYDLAGELPIEGLYPLVVTPFRHRPSLYPFKLCLLHFLLASSPLFIVGLRPDQAIQTGGGGSPQPPWRDGEVVISLGGFAGVALHRCLRRSGQLLPPPSSLVSSCDRFGALAPLFLKLQKKVGRCPLPLLDSQSKAWQLLEIAMSGLDFTACDGRTRTCRPCFAYPSVEAPSRRSVVPRTVLRLRFSIDPSDFDAGSTALSCRLSVLDSLGLDSSKPIVSHCFIINSSFKEQSLHVASVKSILESHASYLMSGKELSSCAQLENFAAGLELIGQKLQISELQNRLDAEFLPAQMCSVKFKEWIVVLATLLQRSERYKIAVLVFEHNVSLESVQISKADSEPTWLIAVKGRARRDIGLDLINGLIL</sequence>
<dbReference type="PANTHER" id="PTHR22746:SF10">
    <property type="entry name" value="GUANINE NUCLEOTIDE EXCHANGE FACTOR SUBUNIT RIC1"/>
    <property type="match status" value="1"/>
</dbReference>
<dbReference type="EnsemblPlants" id="Bo6g077750.1">
    <property type="protein sequence ID" value="Bo6g077750.1"/>
    <property type="gene ID" value="Bo6g077750"/>
</dbReference>
<dbReference type="Gramene" id="Bo6g077750.1">
    <property type="protein sequence ID" value="Bo6g077750.1"/>
    <property type="gene ID" value="Bo6g077750"/>
</dbReference>
<dbReference type="AlphaFoldDB" id="A0A0D3CV58"/>
<dbReference type="Proteomes" id="UP000032141">
    <property type="component" value="Chromosome C6"/>
</dbReference>
<evidence type="ECO:0000313" key="2">
    <source>
        <dbReference type="Proteomes" id="UP000032141"/>
    </source>
</evidence>
<evidence type="ECO:0000313" key="1">
    <source>
        <dbReference type="EnsemblPlants" id="Bo6g077750.1"/>
    </source>
</evidence>
<keyword evidence="2" id="KW-1185">Reference proteome</keyword>
<accession>A0A0D3CV58</accession>
<dbReference type="GO" id="GO:0034066">
    <property type="term" value="C:Ric1-Rgp1 guanyl-nucleotide exchange factor complex"/>
    <property type="evidence" value="ECO:0007669"/>
    <property type="project" value="InterPro"/>
</dbReference>
<name>A0A0D3CV58_BRAOL</name>
<organism evidence="1 2">
    <name type="scientific">Brassica oleracea var. oleracea</name>
    <dbReference type="NCBI Taxonomy" id="109376"/>
    <lineage>
        <taxon>Eukaryota</taxon>
        <taxon>Viridiplantae</taxon>
        <taxon>Streptophyta</taxon>
        <taxon>Embryophyta</taxon>
        <taxon>Tracheophyta</taxon>
        <taxon>Spermatophyta</taxon>
        <taxon>Magnoliopsida</taxon>
        <taxon>eudicotyledons</taxon>
        <taxon>Gunneridae</taxon>
        <taxon>Pentapetalae</taxon>
        <taxon>rosids</taxon>
        <taxon>malvids</taxon>
        <taxon>Brassicales</taxon>
        <taxon>Brassicaceae</taxon>
        <taxon>Brassiceae</taxon>
        <taxon>Brassica</taxon>
    </lineage>
</organism>